<dbReference type="AlphaFoldDB" id="A0A8H7ITT6"/>
<dbReference type="Proteomes" id="UP000627934">
    <property type="component" value="Unassembled WGS sequence"/>
</dbReference>
<evidence type="ECO:0000256" key="1">
    <source>
        <dbReference type="SAM" id="MobiDB-lite"/>
    </source>
</evidence>
<gene>
    <name evidence="2" type="ORF">BFW01_g1314</name>
</gene>
<protein>
    <submittedName>
        <fullName evidence="2">Uncharacterized protein</fullName>
    </submittedName>
</protein>
<proteinExistence type="predicted"/>
<name>A0A8H7ITT6_9PEZI</name>
<reference evidence="2" key="2">
    <citation type="journal article" date="2018" name="DNA Res.">
        <title>Comparative genome and transcriptome analyses reveal adaptations to opportunistic infections in woody plant degrading pathogens of Botryosphaeriaceae.</title>
        <authorList>
            <person name="Yan J.Y."/>
            <person name="Zhao W.S."/>
            <person name="Chen Z."/>
            <person name="Xing Q.K."/>
            <person name="Zhang W."/>
            <person name="Chethana K.W.T."/>
            <person name="Xue M.F."/>
            <person name="Xu J.P."/>
            <person name="Phillips A.J.L."/>
            <person name="Wang Y."/>
            <person name="Liu J.H."/>
            <person name="Liu M."/>
            <person name="Zhou Y."/>
            <person name="Jayawardena R.S."/>
            <person name="Manawasinghe I.S."/>
            <person name="Huang J.B."/>
            <person name="Qiao G.H."/>
            <person name="Fu C.Y."/>
            <person name="Guo F.F."/>
            <person name="Dissanayake A.J."/>
            <person name="Peng Y.L."/>
            <person name="Hyde K.D."/>
            <person name="Li X.H."/>
        </authorList>
    </citation>
    <scope>NUCLEOTIDE SEQUENCE</scope>
    <source>
        <strain evidence="2">CSS-01s</strain>
    </source>
</reference>
<accession>A0A8H7ITT6</accession>
<feature type="compositionally biased region" description="Acidic residues" evidence="1">
    <location>
        <begin position="412"/>
        <end position="436"/>
    </location>
</feature>
<feature type="compositionally biased region" description="Basic residues" evidence="1">
    <location>
        <begin position="348"/>
        <end position="361"/>
    </location>
</feature>
<feature type="region of interest" description="Disordered" evidence="1">
    <location>
        <begin position="311"/>
        <end position="436"/>
    </location>
</feature>
<sequence>MFFFHALPPQRFFQTLFEDPPAPQPHPLPCATRRTTTITTTTTTTMPPRRAIGTSGFDIVAQGQEGAMQLWQMVHQEPAKFQAARSLYMQISTNNFDDADDDMWAVALEAFRPGNVKHNLQVIKIVVVSDRLLEPYSKTILSSAKVQNSFVQQQNGLNNGRGSASRIPLVSRCFFAERAFVKALSNIRGVERVEIAGPMEASLKKMLAVAMTTRPGHKVRDWRYGGGLRSAEDISWGSWSATMQPAAAEGLPAEQQPEVTAHHELERFDLQTFLPKQPMQIVDDATVEADGTISANKLGTVEEMARPKLALDGSFSPSRPDGGFATSNCRAKRADSHLSDGGSESAKRGAKRAKRSAKIHKANGGGSEGPDDVEFTGMSPPPTRSQGEGYEYTEAIDTQDEDGRVDEGGAVGDEDVEMDEDGLVPSDDPNDEDYRD</sequence>
<evidence type="ECO:0000313" key="2">
    <source>
        <dbReference type="EMBL" id="KAF9630752.1"/>
    </source>
</evidence>
<dbReference type="EMBL" id="MDYX01000041">
    <property type="protein sequence ID" value="KAF9630752.1"/>
    <property type="molecule type" value="Genomic_DNA"/>
</dbReference>
<reference evidence="2" key="1">
    <citation type="submission" date="2016-08" db="EMBL/GenBank/DDBJ databases">
        <authorList>
            <person name="Yan J."/>
        </authorList>
    </citation>
    <scope>NUCLEOTIDE SEQUENCE</scope>
    <source>
        <strain evidence="2">CSS-01s</strain>
    </source>
</reference>
<comment type="caution">
    <text evidence="2">The sequence shown here is derived from an EMBL/GenBank/DDBJ whole genome shotgun (WGS) entry which is preliminary data.</text>
</comment>
<organism evidence="2 3">
    <name type="scientific">Lasiodiplodia theobromae</name>
    <dbReference type="NCBI Taxonomy" id="45133"/>
    <lineage>
        <taxon>Eukaryota</taxon>
        <taxon>Fungi</taxon>
        <taxon>Dikarya</taxon>
        <taxon>Ascomycota</taxon>
        <taxon>Pezizomycotina</taxon>
        <taxon>Dothideomycetes</taxon>
        <taxon>Dothideomycetes incertae sedis</taxon>
        <taxon>Botryosphaeriales</taxon>
        <taxon>Botryosphaeriaceae</taxon>
        <taxon>Lasiodiplodia</taxon>
    </lineage>
</organism>
<evidence type="ECO:0000313" key="3">
    <source>
        <dbReference type="Proteomes" id="UP000627934"/>
    </source>
</evidence>